<dbReference type="EMBL" id="JAENRR010000093">
    <property type="protein sequence ID" value="MBK3519799.1"/>
    <property type="molecule type" value="Genomic_DNA"/>
</dbReference>
<accession>A0ABS1HRJ6</accession>
<evidence type="ECO:0000313" key="1">
    <source>
        <dbReference type="EMBL" id="MBK3519799.1"/>
    </source>
</evidence>
<comment type="caution">
    <text evidence="1">The sequence shown here is derived from an EMBL/GenBank/DDBJ whole genome shotgun (WGS) entry which is preliminary data.</text>
</comment>
<protein>
    <recommendedName>
        <fullName evidence="3">HEPN domain-containing protein</fullName>
    </recommendedName>
</protein>
<keyword evidence="2" id="KW-1185">Reference proteome</keyword>
<proteinExistence type="predicted"/>
<dbReference type="Proteomes" id="UP000605676">
    <property type="component" value="Unassembled WGS sequence"/>
</dbReference>
<organism evidence="1 2">
    <name type="scientific">Carboxylicivirga marina</name>
    <dbReference type="NCBI Taxonomy" id="2800988"/>
    <lineage>
        <taxon>Bacteria</taxon>
        <taxon>Pseudomonadati</taxon>
        <taxon>Bacteroidota</taxon>
        <taxon>Bacteroidia</taxon>
        <taxon>Marinilabiliales</taxon>
        <taxon>Marinilabiliaceae</taxon>
        <taxon>Carboxylicivirga</taxon>
    </lineage>
</organism>
<dbReference type="RefSeq" id="WP_200467018.1">
    <property type="nucleotide sequence ID" value="NZ_JAENRR010000093.1"/>
</dbReference>
<reference evidence="1 2" key="1">
    <citation type="submission" date="2021-01" db="EMBL/GenBank/DDBJ databases">
        <title>Carboxyliciviraga sp.nov., isolated from coastal sediments.</title>
        <authorList>
            <person name="Lu D."/>
            <person name="Zhang T."/>
        </authorList>
    </citation>
    <scope>NUCLEOTIDE SEQUENCE [LARGE SCALE GENOMIC DNA]</scope>
    <source>
        <strain evidence="1 2">N1Y132</strain>
    </source>
</reference>
<sequence>MSWQTFLLSADCDFVSHILCSYYGLKLGTSLWMSMHSIEKYLKALLLKNDSSFNPRKYSHRIEELWNKSKDLFPNEYLFQTPEFDTYILEINNQDKNPDIRYGFGIDSQEPNCTRIYTMIACTLRILILGDEEYRKRGNYGISDMCFGGCNHFFEDPIISAKEIVIKEVDRLTDLK</sequence>
<evidence type="ECO:0000313" key="2">
    <source>
        <dbReference type="Proteomes" id="UP000605676"/>
    </source>
</evidence>
<name>A0ABS1HRJ6_9BACT</name>
<gene>
    <name evidence="1" type="ORF">JIV24_20830</name>
</gene>
<evidence type="ECO:0008006" key="3">
    <source>
        <dbReference type="Google" id="ProtNLM"/>
    </source>
</evidence>